<proteinExistence type="predicted"/>
<evidence type="ECO:0000313" key="3">
    <source>
        <dbReference type="Proteomes" id="UP001054837"/>
    </source>
</evidence>
<feature type="region of interest" description="Disordered" evidence="1">
    <location>
        <begin position="70"/>
        <end position="92"/>
    </location>
</feature>
<dbReference type="EMBL" id="BPLQ01014724">
    <property type="protein sequence ID" value="GIY82515.1"/>
    <property type="molecule type" value="Genomic_DNA"/>
</dbReference>
<organism evidence="2 3">
    <name type="scientific">Caerostris darwini</name>
    <dbReference type="NCBI Taxonomy" id="1538125"/>
    <lineage>
        <taxon>Eukaryota</taxon>
        <taxon>Metazoa</taxon>
        <taxon>Ecdysozoa</taxon>
        <taxon>Arthropoda</taxon>
        <taxon>Chelicerata</taxon>
        <taxon>Arachnida</taxon>
        <taxon>Araneae</taxon>
        <taxon>Araneomorphae</taxon>
        <taxon>Entelegynae</taxon>
        <taxon>Araneoidea</taxon>
        <taxon>Araneidae</taxon>
        <taxon>Caerostris</taxon>
    </lineage>
</organism>
<accession>A0AAV4WM82</accession>
<keyword evidence="3" id="KW-1185">Reference proteome</keyword>
<dbReference type="Proteomes" id="UP001054837">
    <property type="component" value="Unassembled WGS sequence"/>
</dbReference>
<sequence length="92" mass="10344">MATVLTRAGLNPRGIPRGGLFAHTHFTYRLRASLAGTGESCPTEHPLPPSFHSKESLPVFVFFHCKGGRRKSVRREREENKKEGWRGERGLS</sequence>
<feature type="compositionally biased region" description="Basic and acidic residues" evidence="1">
    <location>
        <begin position="75"/>
        <end position="92"/>
    </location>
</feature>
<protein>
    <submittedName>
        <fullName evidence="2">Uncharacterized protein</fullName>
    </submittedName>
</protein>
<reference evidence="2 3" key="1">
    <citation type="submission" date="2021-06" db="EMBL/GenBank/DDBJ databases">
        <title>Caerostris darwini draft genome.</title>
        <authorList>
            <person name="Kono N."/>
            <person name="Arakawa K."/>
        </authorList>
    </citation>
    <scope>NUCLEOTIDE SEQUENCE [LARGE SCALE GENOMIC DNA]</scope>
</reference>
<comment type="caution">
    <text evidence="2">The sequence shown here is derived from an EMBL/GenBank/DDBJ whole genome shotgun (WGS) entry which is preliminary data.</text>
</comment>
<evidence type="ECO:0000256" key="1">
    <source>
        <dbReference type="SAM" id="MobiDB-lite"/>
    </source>
</evidence>
<dbReference type="AlphaFoldDB" id="A0AAV4WM82"/>
<name>A0AAV4WM82_9ARAC</name>
<gene>
    <name evidence="2" type="ORF">CDAR_548911</name>
</gene>
<evidence type="ECO:0000313" key="2">
    <source>
        <dbReference type="EMBL" id="GIY82515.1"/>
    </source>
</evidence>